<reference evidence="2 3" key="1">
    <citation type="journal article" date="2016" name="BMC Genomics">
        <title>Comparative genomics reveals Cyclospora cayetanensis possesses coccidia-like metabolism and invasion components but unique surface antigens.</title>
        <authorList>
            <person name="Liu S."/>
            <person name="Wang L."/>
            <person name="Zheng H."/>
            <person name="Xu Z."/>
            <person name="Roellig D.M."/>
            <person name="Li N."/>
            <person name="Frace M.A."/>
            <person name="Tang K."/>
            <person name="Arrowood M.J."/>
            <person name="Moss D.M."/>
            <person name="Zhang L."/>
            <person name="Feng Y."/>
            <person name="Xiao L."/>
        </authorList>
    </citation>
    <scope>NUCLEOTIDE SEQUENCE [LARGE SCALE GENOMIC DNA]</scope>
    <source>
        <strain evidence="2 3">CHN_HEN01</strain>
    </source>
</reference>
<dbReference type="InParanoid" id="A0A1D3CRP7"/>
<comment type="caution">
    <text evidence="2">The sequence shown here is derived from an EMBL/GenBank/DDBJ whole genome shotgun (WGS) entry which is preliminary data.</text>
</comment>
<evidence type="ECO:0000256" key="1">
    <source>
        <dbReference type="SAM" id="MobiDB-lite"/>
    </source>
</evidence>
<organism evidence="2 3">
    <name type="scientific">Cyclospora cayetanensis</name>
    <dbReference type="NCBI Taxonomy" id="88456"/>
    <lineage>
        <taxon>Eukaryota</taxon>
        <taxon>Sar</taxon>
        <taxon>Alveolata</taxon>
        <taxon>Apicomplexa</taxon>
        <taxon>Conoidasida</taxon>
        <taxon>Coccidia</taxon>
        <taxon>Eucoccidiorida</taxon>
        <taxon>Eimeriorina</taxon>
        <taxon>Eimeriidae</taxon>
        <taxon>Cyclospora</taxon>
    </lineage>
</organism>
<dbReference type="Proteomes" id="UP000095192">
    <property type="component" value="Unassembled WGS sequence"/>
</dbReference>
<proteinExistence type="predicted"/>
<accession>A0A1D3CRP7</accession>
<keyword evidence="3" id="KW-1185">Reference proteome</keyword>
<dbReference type="VEuPathDB" id="ToxoDB:cyc_09324"/>
<protein>
    <submittedName>
        <fullName evidence="2">Uncharacterized protein</fullName>
    </submittedName>
</protein>
<feature type="compositionally biased region" description="Pro residues" evidence="1">
    <location>
        <begin position="163"/>
        <end position="173"/>
    </location>
</feature>
<gene>
    <name evidence="2" type="ORF">cyc_09324</name>
</gene>
<feature type="compositionally biased region" description="Low complexity" evidence="1">
    <location>
        <begin position="35"/>
        <end position="54"/>
    </location>
</feature>
<dbReference type="AlphaFoldDB" id="A0A1D3CRP7"/>
<feature type="compositionally biased region" description="Basic and acidic residues" evidence="1">
    <location>
        <begin position="133"/>
        <end position="146"/>
    </location>
</feature>
<evidence type="ECO:0000313" key="2">
    <source>
        <dbReference type="EMBL" id="OEH73867.1"/>
    </source>
</evidence>
<dbReference type="EMBL" id="JROU02002219">
    <property type="protein sequence ID" value="OEH73867.1"/>
    <property type="molecule type" value="Genomic_DNA"/>
</dbReference>
<sequence length="192" mass="19954">MITATPAQRHFRGASSAQGPEGRPLQGPPPGGPQGQPFMQRGPPEAPPSQSAAAWTPLGSRTPSGGSLGDASGVQPPAALPTTVVASAKASPVPPLPLGSVFDHHRQPHEQMHMQHAEEASGRLRSSRGGGALRDEAAVKVSRRESAASSFADRLQEEQPPSLVQPPQPPQPPLQAQQLPFRGEHAPAFGDS</sequence>
<feature type="compositionally biased region" description="Basic and acidic residues" evidence="1">
    <location>
        <begin position="102"/>
        <end position="122"/>
    </location>
</feature>
<name>A0A1D3CRP7_9EIME</name>
<feature type="region of interest" description="Disordered" evidence="1">
    <location>
        <begin position="1"/>
        <end position="192"/>
    </location>
</feature>
<evidence type="ECO:0000313" key="3">
    <source>
        <dbReference type="Proteomes" id="UP000095192"/>
    </source>
</evidence>